<name>A0A9N7U622_PLEPL</name>
<comment type="caution">
    <text evidence="2">The sequence shown here is derived from an EMBL/GenBank/DDBJ whole genome shotgun (WGS) entry which is preliminary data.</text>
</comment>
<dbReference type="EMBL" id="CADEAL010000827">
    <property type="protein sequence ID" value="CAB1425709.1"/>
    <property type="molecule type" value="Genomic_DNA"/>
</dbReference>
<evidence type="ECO:0000256" key="1">
    <source>
        <dbReference type="SAM" id="MobiDB-lite"/>
    </source>
</evidence>
<proteinExistence type="predicted"/>
<dbReference type="Proteomes" id="UP001153269">
    <property type="component" value="Unassembled WGS sequence"/>
</dbReference>
<keyword evidence="3" id="KW-1185">Reference proteome</keyword>
<gene>
    <name evidence="2" type="ORF">PLEPLA_LOCUS13642</name>
</gene>
<evidence type="ECO:0000313" key="2">
    <source>
        <dbReference type="EMBL" id="CAB1425709.1"/>
    </source>
</evidence>
<sequence length="287" mass="30925">MAARGDNVLMANSGGLNFCSESKVAAAAAASVGLEEPEHVITREEEEEEENKIKNRVNIRGTLYQEARLRKSHTCTFSAEAHEGAAGLAHLCWTSLKASVPSHFDRLVASELLLPVSPPLVQRLTCELTLQRAVSGFISPDVSCALCTTRVNLFAFDSMGLYQNRLHRGEVHNSSSEVLCSTRAAPAPTSGEPTRSPGAPEWDPSPPRRRAAITLHLAAREEQGRCAGEEARPEGGITHTASSQIFREAEEIWLTADKPHCHLALTAISPGVLVGSPAKLHVSPRLC</sequence>
<accession>A0A9N7U622</accession>
<feature type="region of interest" description="Disordered" evidence="1">
    <location>
        <begin position="182"/>
        <end position="207"/>
    </location>
</feature>
<reference evidence="2" key="1">
    <citation type="submission" date="2020-03" db="EMBL/GenBank/DDBJ databases">
        <authorList>
            <person name="Weist P."/>
        </authorList>
    </citation>
    <scope>NUCLEOTIDE SEQUENCE</scope>
</reference>
<dbReference type="AlphaFoldDB" id="A0A9N7U622"/>
<organism evidence="2 3">
    <name type="scientific">Pleuronectes platessa</name>
    <name type="common">European plaice</name>
    <dbReference type="NCBI Taxonomy" id="8262"/>
    <lineage>
        <taxon>Eukaryota</taxon>
        <taxon>Metazoa</taxon>
        <taxon>Chordata</taxon>
        <taxon>Craniata</taxon>
        <taxon>Vertebrata</taxon>
        <taxon>Euteleostomi</taxon>
        <taxon>Actinopterygii</taxon>
        <taxon>Neopterygii</taxon>
        <taxon>Teleostei</taxon>
        <taxon>Neoteleostei</taxon>
        <taxon>Acanthomorphata</taxon>
        <taxon>Carangaria</taxon>
        <taxon>Pleuronectiformes</taxon>
        <taxon>Pleuronectoidei</taxon>
        <taxon>Pleuronectidae</taxon>
        <taxon>Pleuronectes</taxon>
    </lineage>
</organism>
<evidence type="ECO:0000313" key="3">
    <source>
        <dbReference type="Proteomes" id="UP001153269"/>
    </source>
</evidence>
<protein>
    <submittedName>
        <fullName evidence="2">Uncharacterized protein</fullName>
    </submittedName>
</protein>